<keyword evidence="6" id="KW-0175">Coiled coil</keyword>
<comment type="caution">
    <text evidence="10">The sequence shown here is derived from an EMBL/GenBank/DDBJ whole genome shotgun (WGS) entry which is preliminary data.</text>
</comment>
<organism evidence="10 11">
    <name type="scientific">Piromyces finnis</name>
    <dbReference type="NCBI Taxonomy" id="1754191"/>
    <lineage>
        <taxon>Eukaryota</taxon>
        <taxon>Fungi</taxon>
        <taxon>Fungi incertae sedis</taxon>
        <taxon>Chytridiomycota</taxon>
        <taxon>Chytridiomycota incertae sedis</taxon>
        <taxon>Neocallimastigomycetes</taxon>
        <taxon>Neocallimastigales</taxon>
        <taxon>Neocallimastigaceae</taxon>
        <taxon>Piromyces</taxon>
    </lineage>
</organism>
<dbReference type="PANTHER" id="PTHR13587:SF7">
    <property type="entry name" value="INTEGRATOR COMPLEX SUBUNIT 3"/>
    <property type="match status" value="1"/>
</dbReference>
<name>A0A1Y1VIT7_9FUNG</name>
<dbReference type="PANTHER" id="PTHR13587">
    <property type="entry name" value="INTEGRATOR COMPLEX SUBUNIT 3"/>
    <property type="match status" value="1"/>
</dbReference>
<feature type="compositionally biased region" description="Acidic residues" evidence="7">
    <location>
        <begin position="981"/>
        <end position="992"/>
    </location>
</feature>
<dbReference type="Pfam" id="PF24566">
    <property type="entry name" value="HEAT_Ints3_C"/>
    <property type="match status" value="1"/>
</dbReference>
<proteinExistence type="inferred from homology"/>
<dbReference type="InterPro" id="IPR019333">
    <property type="entry name" value="INTS3_N"/>
</dbReference>
<evidence type="ECO:0000259" key="8">
    <source>
        <dbReference type="Pfam" id="PF10189"/>
    </source>
</evidence>
<reference evidence="10 11" key="1">
    <citation type="submission" date="2016-08" db="EMBL/GenBank/DDBJ databases">
        <title>Genomes of anaerobic fungi encode conserved fungal cellulosomes for biomass hydrolysis.</title>
        <authorList>
            <consortium name="DOE Joint Genome Institute"/>
            <person name="Haitjema C.H."/>
            <person name="Gilmore S.P."/>
            <person name="Henske J.K."/>
            <person name="Solomon K.V."/>
            <person name="De Groot R."/>
            <person name="Kuo A."/>
            <person name="Mondo S.J."/>
            <person name="Salamov A.A."/>
            <person name="Labutti K."/>
            <person name="Zhao Z."/>
            <person name="Chiniquy J."/>
            <person name="Barry K."/>
            <person name="Brewer H.M."/>
            <person name="Purvine S.O."/>
            <person name="Wright A.T."/>
            <person name="Boxma B."/>
            <person name="Van Alen T."/>
            <person name="Hackstein J.H."/>
            <person name="Baker S.E."/>
            <person name="Grigoriev I.V."/>
            <person name="O'Malley M.A."/>
        </authorList>
    </citation>
    <scope>NUCLEOTIDE SEQUENCE [LARGE SCALE GENOMIC DNA]</scope>
    <source>
        <strain evidence="11">finn</strain>
    </source>
</reference>
<feature type="region of interest" description="Disordered" evidence="7">
    <location>
        <begin position="971"/>
        <end position="992"/>
    </location>
</feature>
<gene>
    <name evidence="10" type="ORF">BCR36DRAFT_345427</name>
</gene>
<dbReference type="GO" id="GO:0005737">
    <property type="term" value="C:cytoplasm"/>
    <property type="evidence" value="ECO:0007669"/>
    <property type="project" value="UniProtKB-SubCell"/>
</dbReference>
<evidence type="ECO:0000256" key="4">
    <source>
        <dbReference type="ARBA" id="ARBA00022490"/>
    </source>
</evidence>
<sequence>MQENYIYSQLFRLESIDEPEQIDEELKSQHAKYQNRFIGRTDKEIMDFLSKIPENKINSVLQAVLYIILIWDASATKNSNDGLKMVDNPEKHAQWLSKVLVTVDRCNFIIDKLVKLTSTLKWNKMYKIPKIQIFWLLGKMAEFNVSGLDKVYINLLRQIQGGSTTEENLWFIEALLSHVKHYRIYESSPKIIPPFVYAYLRLICEHSQYKDIQQQEIQFCVQLLTEKFSICMEIGRDLIRALQDVAQIPEFQKIWSELLENPTKFDPSFEGIEQILLTPTQKQCLEARITFYMEEKLNFYTNNVLTTNRIRYMKWFMSKYFTPPENASFIIQDVIRYICCVIYPTNKILQSPIVPRCIIIMDFIRAYQNINNNLLLSLLFDWLMFEPSKKDSVMNIEPAIKYIESSIKMNTPDLSATLINFLRHLVDQYCHSLSQVMLKHVKLSMHTILTKNVISQRTLQNIYNCPAFNETTRNSMKYLFGEFLNIEQKHLPMNNMNKQVSPTSKSFDTGNMIPLNPRVDDILNRFKKISSDKNKKYSRQDMKDLISLCLDGVELNYPILTKSLYSILKNDINKEWTSYFPENTENIDEVINQYLNNPIVMLFDELNKMLFKENKEIDDYSKPMIKNGLHFFKDLCNSSKIISARYLLNLLRDILWNKSSEFDSIKKYLDFLYSIEENNNGYNSASSSNNNNINSNSSSNNLNSNINSQSYSELVINDVQTLQEEDSELFLILIPVFCSYFSDVVIGNETFIYLIVSVLDPIYCNKISYDLNMHKYTLFNNINNISKVIEKSLEWESYEQSCLWTFIISEFGYYLDNNKYLLQLFIDEKVKFTKDNIEALNGISQLAKSLSPSKSVINLILRQPTVLFSNCFIFVLNYWLISNNEELEAFLKNALVDFRQHHKYNDNNAKSKDGKVDSQGISFEDEIFHSDNENDNDYMKFNADIYKDDVNEESDDDSDASNDNLITKRTNKKKSVKPIDDSDESFDKDDDTDLINIESDDEIDILENAASKKEKNLGFENDEDELFLYGDEAMTTDTAIAMPNTMLTNKNKTEVNDLIKLKEKSKKIKSENKDYTPAEINIVLENIRQWKNNLNQIKKNLINLKRSELELQAYDLFNNSELITDITSLIYEFSLQSQFKDLLIQENDIIKMDEIVESDDSDESLITSSNKRKRMTISDSE</sequence>
<dbReference type="Pfam" id="PF10189">
    <property type="entry name" value="Ints3_N"/>
    <property type="match status" value="1"/>
</dbReference>
<evidence type="ECO:0000256" key="6">
    <source>
        <dbReference type="SAM" id="Coils"/>
    </source>
</evidence>
<keyword evidence="5" id="KW-0539">Nucleus</keyword>
<evidence type="ECO:0000313" key="10">
    <source>
        <dbReference type="EMBL" id="ORX57314.1"/>
    </source>
</evidence>
<comment type="subcellular location">
    <subcellularLocation>
        <location evidence="2">Cytoplasm</location>
    </subcellularLocation>
    <subcellularLocation>
        <location evidence="1">Nucleus</location>
    </subcellularLocation>
</comment>
<dbReference type="Proteomes" id="UP000193719">
    <property type="component" value="Unassembled WGS sequence"/>
</dbReference>
<keyword evidence="11" id="KW-1185">Reference proteome</keyword>
<dbReference type="InterPro" id="IPR056518">
    <property type="entry name" value="HEAT_Ints3_C"/>
</dbReference>
<dbReference type="InterPro" id="IPR045334">
    <property type="entry name" value="INTS3"/>
</dbReference>
<keyword evidence="4" id="KW-0963">Cytoplasm</keyword>
<evidence type="ECO:0000256" key="5">
    <source>
        <dbReference type="ARBA" id="ARBA00023242"/>
    </source>
</evidence>
<evidence type="ECO:0000313" key="11">
    <source>
        <dbReference type="Proteomes" id="UP000193719"/>
    </source>
</evidence>
<evidence type="ECO:0000256" key="2">
    <source>
        <dbReference type="ARBA" id="ARBA00004496"/>
    </source>
</evidence>
<reference evidence="10 11" key="2">
    <citation type="submission" date="2016-08" db="EMBL/GenBank/DDBJ databases">
        <title>Pervasive Adenine N6-methylation of Active Genes in Fungi.</title>
        <authorList>
            <consortium name="DOE Joint Genome Institute"/>
            <person name="Mondo S.J."/>
            <person name="Dannebaum R.O."/>
            <person name="Kuo R.C."/>
            <person name="Labutti K."/>
            <person name="Haridas S."/>
            <person name="Kuo A."/>
            <person name="Salamov A."/>
            <person name="Ahrendt S.R."/>
            <person name="Lipzen A."/>
            <person name="Sullivan W."/>
            <person name="Andreopoulos W.B."/>
            <person name="Clum A."/>
            <person name="Lindquist E."/>
            <person name="Daum C."/>
            <person name="Ramamoorthy G.K."/>
            <person name="Gryganskyi A."/>
            <person name="Culley D."/>
            <person name="Magnuson J.K."/>
            <person name="James T.Y."/>
            <person name="O'Malley M.A."/>
            <person name="Stajich J.E."/>
            <person name="Spatafora J.W."/>
            <person name="Visel A."/>
            <person name="Grigoriev I.V."/>
        </authorList>
    </citation>
    <scope>NUCLEOTIDE SEQUENCE [LARGE SCALE GENOMIC DNA]</scope>
    <source>
        <strain evidence="11">finn</strain>
    </source>
</reference>
<protein>
    <submittedName>
        <fullName evidence="10">Uncharacterized protein</fullName>
    </submittedName>
</protein>
<feature type="domain" description="Integrator complex subunit 3 N-terminal" evidence="8">
    <location>
        <begin position="58"/>
        <end position="477"/>
    </location>
</feature>
<evidence type="ECO:0000256" key="3">
    <source>
        <dbReference type="ARBA" id="ARBA00006130"/>
    </source>
</evidence>
<dbReference type="AlphaFoldDB" id="A0A1Y1VIT7"/>
<evidence type="ECO:0000256" key="1">
    <source>
        <dbReference type="ARBA" id="ARBA00004123"/>
    </source>
</evidence>
<dbReference type="OrthoDB" id="2021145at2759"/>
<dbReference type="GO" id="GO:0005634">
    <property type="term" value="C:nucleus"/>
    <property type="evidence" value="ECO:0007669"/>
    <property type="project" value="UniProtKB-SubCell"/>
</dbReference>
<accession>A0A1Y1VIT7</accession>
<dbReference type="STRING" id="1754191.A0A1Y1VIT7"/>
<feature type="coiled-coil region" evidence="6">
    <location>
        <begin position="1080"/>
        <end position="1107"/>
    </location>
</feature>
<evidence type="ECO:0000256" key="7">
    <source>
        <dbReference type="SAM" id="MobiDB-lite"/>
    </source>
</evidence>
<feature type="domain" description="Ints3-like C-terminal" evidence="9">
    <location>
        <begin position="538"/>
        <end position="930"/>
    </location>
</feature>
<comment type="similarity">
    <text evidence="3">Belongs to the Integrator subunit 3 family.</text>
</comment>
<evidence type="ECO:0000259" key="9">
    <source>
        <dbReference type="Pfam" id="PF24566"/>
    </source>
</evidence>
<dbReference type="EMBL" id="MCFH01000006">
    <property type="protein sequence ID" value="ORX57314.1"/>
    <property type="molecule type" value="Genomic_DNA"/>
</dbReference>